<dbReference type="RefSeq" id="WP_119305566.1">
    <property type="nucleotide sequence ID" value="NZ_AP014608.1"/>
</dbReference>
<keyword evidence="2 5" id="KW-0689">Ribosomal protein</keyword>
<dbReference type="OrthoDB" id="5296761at2"/>
<dbReference type="GO" id="GO:0003735">
    <property type="term" value="F:structural constituent of ribosome"/>
    <property type="evidence" value="ECO:0007669"/>
    <property type="project" value="InterPro"/>
</dbReference>
<keyword evidence="6" id="KW-0175">Coiled coil</keyword>
<evidence type="ECO:0000256" key="6">
    <source>
        <dbReference type="SAM" id="Coils"/>
    </source>
</evidence>
<sequence length="67" mass="8173">MNSLDVKKLSIHDLRKKIDQYQKDYQNLKFHHHIKTLKNPMKIKFFRKNIAKLKTEYNKKINDISTT</sequence>
<gene>
    <name evidence="7" type="primary">rhlE</name>
    <name evidence="5" type="synonym">rpmC</name>
    <name evidence="7" type="ORF">STAT_394</name>
</gene>
<dbReference type="SUPFAM" id="SSF46561">
    <property type="entry name" value="Ribosomal protein L29 (L29p)"/>
    <property type="match status" value="1"/>
</dbReference>
<feature type="coiled-coil region" evidence="6">
    <location>
        <begin position="4"/>
        <end position="63"/>
    </location>
</feature>
<name>A0A224AK89_9FLAO</name>
<dbReference type="InterPro" id="IPR001854">
    <property type="entry name" value="Ribosomal_uL29"/>
</dbReference>
<comment type="similarity">
    <text evidence="1 5">Belongs to the universal ribosomal protein uL29 family.</text>
</comment>
<evidence type="ECO:0000256" key="3">
    <source>
        <dbReference type="ARBA" id="ARBA00023274"/>
    </source>
</evidence>
<dbReference type="AlphaFoldDB" id="A0A224AK89"/>
<dbReference type="GO" id="GO:1990904">
    <property type="term" value="C:ribonucleoprotein complex"/>
    <property type="evidence" value="ECO:0007669"/>
    <property type="project" value="UniProtKB-KW"/>
</dbReference>
<dbReference type="EMBL" id="AP014608">
    <property type="protein sequence ID" value="BBA17312.1"/>
    <property type="molecule type" value="Genomic_DNA"/>
</dbReference>
<accession>A0A224AK89</accession>
<keyword evidence="8" id="KW-1185">Reference proteome</keyword>
<dbReference type="GO" id="GO:0005840">
    <property type="term" value="C:ribosome"/>
    <property type="evidence" value="ECO:0007669"/>
    <property type="project" value="UniProtKB-KW"/>
</dbReference>
<dbReference type="Gene3D" id="1.10.287.310">
    <property type="match status" value="1"/>
</dbReference>
<evidence type="ECO:0000313" key="7">
    <source>
        <dbReference type="EMBL" id="BBA17312.1"/>
    </source>
</evidence>
<dbReference type="HAMAP" id="MF_00374">
    <property type="entry name" value="Ribosomal_uL29"/>
    <property type="match status" value="1"/>
</dbReference>
<evidence type="ECO:0000256" key="4">
    <source>
        <dbReference type="ARBA" id="ARBA00035204"/>
    </source>
</evidence>
<reference evidence="7 8" key="1">
    <citation type="submission" date="2014-06" db="EMBL/GenBank/DDBJ databases">
        <title>Genome sequence of the intracellular symbiont Blattabacterium cuenoti, strain STAT from the wood feeding cockroach Salganea taiwanensis taiwanensis.</title>
        <authorList>
            <person name="Kinjo Y."/>
            <person name="Ohkuma M."/>
            <person name="Tokuda G."/>
        </authorList>
    </citation>
    <scope>NUCLEOTIDE SEQUENCE [LARGE SCALE GENOMIC DNA]</scope>
    <source>
        <strain evidence="7 8">STAT</strain>
    </source>
</reference>
<dbReference type="Pfam" id="PF00831">
    <property type="entry name" value="Ribosomal_L29"/>
    <property type="match status" value="1"/>
</dbReference>
<dbReference type="GO" id="GO:0006412">
    <property type="term" value="P:translation"/>
    <property type="evidence" value="ECO:0007669"/>
    <property type="project" value="UniProtKB-UniRule"/>
</dbReference>
<evidence type="ECO:0000256" key="1">
    <source>
        <dbReference type="ARBA" id="ARBA00009254"/>
    </source>
</evidence>
<organism evidence="7 8">
    <name type="scientific">Blattabacterium cuenoti STAT</name>
    <dbReference type="NCBI Taxonomy" id="1457030"/>
    <lineage>
        <taxon>Bacteria</taxon>
        <taxon>Pseudomonadati</taxon>
        <taxon>Bacteroidota</taxon>
        <taxon>Flavobacteriia</taxon>
        <taxon>Flavobacteriales</taxon>
        <taxon>Blattabacteriaceae</taxon>
        <taxon>Blattabacterium</taxon>
    </lineage>
</organism>
<proteinExistence type="inferred from homology"/>
<evidence type="ECO:0000256" key="5">
    <source>
        <dbReference type="HAMAP-Rule" id="MF_00374"/>
    </source>
</evidence>
<evidence type="ECO:0000313" key="8">
    <source>
        <dbReference type="Proteomes" id="UP000263619"/>
    </source>
</evidence>
<keyword evidence="3 5" id="KW-0687">Ribonucleoprotein</keyword>
<evidence type="ECO:0000256" key="2">
    <source>
        <dbReference type="ARBA" id="ARBA00022980"/>
    </source>
</evidence>
<dbReference type="InterPro" id="IPR036049">
    <property type="entry name" value="Ribosomal_uL29_sf"/>
</dbReference>
<dbReference type="Proteomes" id="UP000263619">
    <property type="component" value="Chromosome"/>
</dbReference>
<protein>
    <recommendedName>
        <fullName evidence="4 5">Large ribosomal subunit protein uL29</fullName>
    </recommendedName>
</protein>
<dbReference type="NCBIfam" id="TIGR00012">
    <property type="entry name" value="L29"/>
    <property type="match status" value="1"/>
</dbReference>